<sequence>MSHLHLRQAMALPSRIAQYLKRHQFNQQMKHKSGKMNKKRRQDAVDQTVQPTNPNPRKRSSAEITDATRDASIDRFLDADAAPPQKRSRWPVFEERDGFRPSRPRKRSSDEFEEVSSDASSDRFIDADAPPQKRPRWPAAEDCGDSTSLPEKHSRPHAEVEEIPDAIAHGDMDSFDCEEPVSPAKRFRSLAEELTDATSHEDGEAFDDEDDETLSTARSTSLADALSNESCDDFDEHEYTYSTRRRSLADEIADATADEDGNPFEDQELIDPNIPTLLMDSLAPLRLRLVIHILSSISIVLCEESLSLDHEAGVSQFQGRSLADELFDATSDEVGDAFEEAETDVQLRFHSLEEQVAYGMSHEIGQELHDIDSAHLMRLDSPAKKHADSIASEDEDISDTESDASFVTALKTLSDSEFLTEDENTPI</sequence>
<feature type="region of interest" description="Disordered" evidence="1">
    <location>
        <begin position="26"/>
        <end position="158"/>
    </location>
</feature>
<proteinExistence type="predicted"/>
<accession>A0A8S9A118</accession>
<organism evidence="2 3">
    <name type="scientific">Sordaria macrospora</name>
    <dbReference type="NCBI Taxonomy" id="5147"/>
    <lineage>
        <taxon>Eukaryota</taxon>
        <taxon>Fungi</taxon>
        <taxon>Dikarya</taxon>
        <taxon>Ascomycota</taxon>
        <taxon>Pezizomycotina</taxon>
        <taxon>Sordariomycetes</taxon>
        <taxon>Sordariomycetidae</taxon>
        <taxon>Sordariales</taxon>
        <taxon>Sordariaceae</taxon>
        <taxon>Sordaria</taxon>
    </lineage>
</organism>
<protein>
    <submittedName>
        <fullName evidence="2">Uncharacterized protein</fullName>
    </submittedName>
</protein>
<reference evidence="2 3" key="1">
    <citation type="submission" date="2017-07" db="EMBL/GenBank/DDBJ databases">
        <title>Genome sequence of the Sordaria macrospora wild type strain R19027.</title>
        <authorList>
            <person name="Nowrousian M."/>
            <person name="Teichert I."/>
            <person name="Kueck U."/>
        </authorList>
    </citation>
    <scope>NUCLEOTIDE SEQUENCE [LARGE SCALE GENOMIC DNA]</scope>
    <source>
        <strain evidence="2 3">R19027</strain>
        <tissue evidence="2">Mycelium</tissue>
    </source>
</reference>
<dbReference type="EMBL" id="NMPR01000015">
    <property type="protein sequence ID" value="KAA8635106.1"/>
    <property type="molecule type" value="Genomic_DNA"/>
</dbReference>
<comment type="caution">
    <text evidence="2">The sequence shown here is derived from an EMBL/GenBank/DDBJ whole genome shotgun (WGS) entry which is preliminary data.</text>
</comment>
<gene>
    <name evidence="2" type="ORF">SMACR_03678</name>
</gene>
<evidence type="ECO:0000313" key="3">
    <source>
        <dbReference type="Proteomes" id="UP000433876"/>
    </source>
</evidence>
<name>A0A8S9A118_SORMA</name>
<feature type="compositionally biased region" description="Acidic residues" evidence="1">
    <location>
        <begin position="204"/>
        <end position="213"/>
    </location>
</feature>
<dbReference type="AlphaFoldDB" id="A0A8S9A118"/>
<dbReference type="OMA" id="QKRPRWP"/>
<feature type="region of interest" description="Disordered" evidence="1">
    <location>
        <begin position="193"/>
        <end position="229"/>
    </location>
</feature>
<dbReference type="Proteomes" id="UP000433876">
    <property type="component" value="Unassembled WGS sequence"/>
</dbReference>
<dbReference type="VEuPathDB" id="FungiDB:SMAC_03678"/>
<evidence type="ECO:0000256" key="1">
    <source>
        <dbReference type="SAM" id="MobiDB-lite"/>
    </source>
</evidence>
<evidence type="ECO:0000313" key="2">
    <source>
        <dbReference type="EMBL" id="KAA8635106.1"/>
    </source>
</evidence>
<feature type="compositionally biased region" description="Basic residues" evidence="1">
    <location>
        <begin position="26"/>
        <end position="41"/>
    </location>
</feature>
<feature type="compositionally biased region" description="Basic and acidic residues" evidence="1">
    <location>
        <begin position="66"/>
        <end position="78"/>
    </location>
</feature>